<protein>
    <submittedName>
        <fullName evidence="2">Uncharacterized protein</fullName>
    </submittedName>
</protein>
<proteinExistence type="predicted"/>
<organism evidence="2">
    <name type="scientific">Triticum urartu</name>
    <name type="common">Red wild einkorn</name>
    <name type="synonym">Crithodium urartu</name>
    <dbReference type="NCBI Taxonomy" id="4572"/>
    <lineage>
        <taxon>Eukaryota</taxon>
        <taxon>Viridiplantae</taxon>
        <taxon>Streptophyta</taxon>
        <taxon>Embryophyta</taxon>
        <taxon>Tracheophyta</taxon>
        <taxon>Spermatophyta</taxon>
        <taxon>Magnoliopsida</taxon>
        <taxon>Liliopsida</taxon>
        <taxon>Poales</taxon>
        <taxon>Poaceae</taxon>
        <taxon>BOP clade</taxon>
        <taxon>Pooideae</taxon>
        <taxon>Triticodae</taxon>
        <taxon>Triticeae</taxon>
        <taxon>Triticinae</taxon>
        <taxon>Triticum</taxon>
    </lineage>
</organism>
<reference evidence="2" key="1">
    <citation type="journal article" date="2013" name="Nature">
        <title>Draft genome of the wheat A-genome progenitor Triticum urartu.</title>
        <authorList>
            <person name="Ling H.Q."/>
            <person name="Zhao S."/>
            <person name="Liu D."/>
            <person name="Wang J."/>
            <person name="Sun H."/>
            <person name="Zhang C."/>
            <person name="Fan H."/>
            <person name="Li D."/>
            <person name="Dong L."/>
            <person name="Tao Y."/>
            <person name="Gao C."/>
            <person name="Wu H."/>
            <person name="Li Y."/>
            <person name="Cui Y."/>
            <person name="Guo X."/>
            <person name="Zheng S."/>
            <person name="Wang B."/>
            <person name="Yu K."/>
            <person name="Liang Q."/>
            <person name="Yang W."/>
            <person name="Lou X."/>
            <person name="Chen J."/>
            <person name="Feng M."/>
            <person name="Jian J."/>
            <person name="Zhang X."/>
            <person name="Luo G."/>
            <person name="Jiang Y."/>
            <person name="Liu J."/>
            <person name="Wang Z."/>
            <person name="Sha Y."/>
            <person name="Zhang B."/>
            <person name="Wu H."/>
            <person name="Tang D."/>
            <person name="Shen Q."/>
            <person name="Xue P."/>
            <person name="Zou S."/>
            <person name="Wang X."/>
            <person name="Liu X."/>
            <person name="Wang F."/>
            <person name="Yang Y."/>
            <person name="An X."/>
            <person name="Dong Z."/>
            <person name="Zhang K."/>
            <person name="Zhang X."/>
            <person name="Luo M.C."/>
            <person name="Dvorak J."/>
            <person name="Tong Y."/>
            <person name="Wang J."/>
            <person name="Yang H."/>
            <person name="Li Z."/>
            <person name="Wang D."/>
            <person name="Zhang A."/>
            <person name="Wang J."/>
        </authorList>
    </citation>
    <scope>NUCLEOTIDE SEQUENCE</scope>
</reference>
<evidence type="ECO:0000313" key="2">
    <source>
        <dbReference type="EMBL" id="EMS58090.1"/>
    </source>
</evidence>
<feature type="region of interest" description="Disordered" evidence="1">
    <location>
        <begin position="1"/>
        <end position="22"/>
    </location>
</feature>
<dbReference type="AlphaFoldDB" id="M8A0G2"/>
<dbReference type="EMBL" id="KD136872">
    <property type="protein sequence ID" value="EMS58090.1"/>
    <property type="molecule type" value="Genomic_DNA"/>
</dbReference>
<gene>
    <name evidence="2" type="ORF">TRIUR3_29649</name>
</gene>
<evidence type="ECO:0000256" key="1">
    <source>
        <dbReference type="SAM" id="MobiDB-lite"/>
    </source>
</evidence>
<feature type="compositionally biased region" description="Polar residues" evidence="1">
    <location>
        <begin position="8"/>
        <end position="18"/>
    </location>
</feature>
<name>M8A0G2_TRIUA</name>
<sequence length="85" mass="9158">MARGRGQLTKQQRATSGMGSALVCTHSVEHGRRGKAAMKERGAWQSRPSMAVQVVGVPVQGQREFGTFMDKQSGIESDSTSHLVT</sequence>
<accession>M8A0G2</accession>